<dbReference type="EMBL" id="VWSH01000001">
    <property type="protein sequence ID" value="KAA5536308.1"/>
    <property type="molecule type" value="Genomic_DNA"/>
</dbReference>
<keyword evidence="2" id="KW-1185">Reference proteome</keyword>
<name>A0A5M6CM66_9BACT</name>
<sequence length="324" mass="36869">MQKNIFISILLLTVFGQYSNAQELFPLSEAASSIPKNALGIRLFSETYKEVDKIRNMTYLRLMYGVTPRFSVYLTGITSNHHGENFPVEFPFHNTPERGAKYPYKFNGVHLYGKYRFFSRDGENEHLRMAAYAEGTLVKTTHHETEPDLEYGDNTGVGAGLIGTYLKNKFAVSGTFGGILPSENSGDSPDPIDNLPPVPITIQYGKALTYSLSFGYLLLPRKYKDYNQTNVNLYLEFHGKAYQTAKVNLFVGEANEYYLESVRYPPALQGNYFVDMSPGVQFIIRSNLRIDCAATFHMLGTTYARLYPVYCIGIQQYLFFHKKR</sequence>
<comment type="caution">
    <text evidence="1">The sequence shown here is derived from an EMBL/GenBank/DDBJ whole genome shotgun (WGS) entry which is preliminary data.</text>
</comment>
<dbReference type="Proteomes" id="UP000323632">
    <property type="component" value="Unassembled WGS sequence"/>
</dbReference>
<organism evidence="1 2">
    <name type="scientific">Taibaiella lutea</name>
    <dbReference type="NCBI Taxonomy" id="2608001"/>
    <lineage>
        <taxon>Bacteria</taxon>
        <taxon>Pseudomonadati</taxon>
        <taxon>Bacteroidota</taxon>
        <taxon>Chitinophagia</taxon>
        <taxon>Chitinophagales</taxon>
        <taxon>Chitinophagaceae</taxon>
        <taxon>Taibaiella</taxon>
    </lineage>
</organism>
<evidence type="ECO:0000313" key="2">
    <source>
        <dbReference type="Proteomes" id="UP000323632"/>
    </source>
</evidence>
<reference evidence="1 2" key="1">
    <citation type="submission" date="2019-09" db="EMBL/GenBank/DDBJ databases">
        <title>Genome sequence and assembly of Taibaiella sp.</title>
        <authorList>
            <person name="Chhetri G."/>
        </authorList>
    </citation>
    <scope>NUCLEOTIDE SEQUENCE [LARGE SCALE GENOMIC DNA]</scope>
    <source>
        <strain evidence="1 2">KVB11</strain>
    </source>
</reference>
<gene>
    <name evidence="1" type="ORF">F0919_01170</name>
</gene>
<accession>A0A5M6CM66</accession>
<protein>
    <submittedName>
        <fullName evidence="1">Uncharacterized protein</fullName>
    </submittedName>
</protein>
<evidence type="ECO:0000313" key="1">
    <source>
        <dbReference type="EMBL" id="KAA5536308.1"/>
    </source>
</evidence>
<proteinExistence type="predicted"/>
<dbReference type="AlphaFoldDB" id="A0A5M6CM66"/>